<evidence type="ECO:0000313" key="3">
    <source>
        <dbReference type="Proteomes" id="UP001341840"/>
    </source>
</evidence>
<protein>
    <submittedName>
        <fullName evidence="2">Uncharacterized protein</fullName>
    </submittedName>
</protein>
<gene>
    <name evidence="2" type="ORF">PIB30_102901</name>
</gene>
<keyword evidence="3" id="KW-1185">Reference proteome</keyword>
<proteinExistence type="predicted"/>
<comment type="caution">
    <text evidence="2">The sequence shown here is derived from an EMBL/GenBank/DDBJ whole genome shotgun (WGS) entry which is preliminary data.</text>
</comment>
<feature type="region of interest" description="Disordered" evidence="1">
    <location>
        <begin position="1"/>
        <end position="72"/>
    </location>
</feature>
<reference evidence="2 3" key="1">
    <citation type="journal article" date="2023" name="Plants (Basel)">
        <title>Bridging the Gap: Combining Genomics and Transcriptomics Approaches to Understand Stylosanthes scabra, an Orphan Legume from the Brazilian Caatinga.</title>
        <authorList>
            <person name="Ferreira-Neto J.R.C."/>
            <person name="da Silva M.D."/>
            <person name="Binneck E."/>
            <person name="de Melo N.F."/>
            <person name="da Silva R.H."/>
            <person name="de Melo A.L.T.M."/>
            <person name="Pandolfi V."/>
            <person name="Bustamante F.O."/>
            <person name="Brasileiro-Vidal A.C."/>
            <person name="Benko-Iseppon A.M."/>
        </authorList>
    </citation>
    <scope>NUCLEOTIDE SEQUENCE [LARGE SCALE GENOMIC DNA]</scope>
    <source>
        <tissue evidence="2">Leaves</tissue>
    </source>
</reference>
<feature type="compositionally biased region" description="Basic residues" evidence="1">
    <location>
        <begin position="34"/>
        <end position="46"/>
    </location>
</feature>
<evidence type="ECO:0000256" key="1">
    <source>
        <dbReference type="SAM" id="MobiDB-lite"/>
    </source>
</evidence>
<organism evidence="2 3">
    <name type="scientific">Stylosanthes scabra</name>
    <dbReference type="NCBI Taxonomy" id="79078"/>
    <lineage>
        <taxon>Eukaryota</taxon>
        <taxon>Viridiplantae</taxon>
        <taxon>Streptophyta</taxon>
        <taxon>Embryophyta</taxon>
        <taxon>Tracheophyta</taxon>
        <taxon>Spermatophyta</taxon>
        <taxon>Magnoliopsida</taxon>
        <taxon>eudicotyledons</taxon>
        <taxon>Gunneridae</taxon>
        <taxon>Pentapetalae</taxon>
        <taxon>rosids</taxon>
        <taxon>fabids</taxon>
        <taxon>Fabales</taxon>
        <taxon>Fabaceae</taxon>
        <taxon>Papilionoideae</taxon>
        <taxon>50 kb inversion clade</taxon>
        <taxon>dalbergioids sensu lato</taxon>
        <taxon>Dalbergieae</taxon>
        <taxon>Pterocarpus clade</taxon>
        <taxon>Stylosanthes</taxon>
    </lineage>
</organism>
<sequence>MEAEFVDSQQQSSVAIHENEVPTSANDAGVNKAFRTKQPIRRRQPHKLQTSSTPPADPPNPTDATQQASIQAPISLTAPSTETLAAAGPGAKRIWQFMATPGLTKK</sequence>
<dbReference type="EMBL" id="JASCZI010184489">
    <property type="protein sequence ID" value="MED6190152.1"/>
    <property type="molecule type" value="Genomic_DNA"/>
</dbReference>
<accession>A0ABU6WXR7</accession>
<dbReference type="Proteomes" id="UP001341840">
    <property type="component" value="Unassembled WGS sequence"/>
</dbReference>
<name>A0ABU6WXR7_9FABA</name>
<evidence type="ECO:0000313" key="2">
    <source>
        <dbReference type="EMBL" id="MED6190152.1"/>
    </source>
</evidence>